<dbReference type="EMBL" id="CAJOBG010091183">
    <property type="protein sequence ID" value="CAF4666288.1"/>
    <property type="molecule type" value="Genomic_DNA"/>
</dbReference>
<reference evidence="1" key="1">
    <citation type="submission" date="2021-02" db="EMBL/GenBank/DDBJ databases">
        <authorList>
            <person name="Nowell W R."/>
        </authorList>
    </citation>
    <scope>NUCLEOTIDE SEQUENCE</scope>
</reference>
<dbReference type="AlphaFoldDB" id="A0A821GD19"/>
<protein>
    <submittedName>
        <fullName evidence="1">Uncharacterized protein</fullName>
    </submittedName>
</protein>
<feature type="non-terminal residue" evidence="1">
    <location>
        <position position="86"/>
    </location>
</feature>
<organism evidence="1 2">
    <name type="scientific">Rotaria magnacalcarata</name>
    <dbReference type="NCBI Taxonomy" id="392030"/>
    <lineage>
        <taxon>Eukaryota</taxon>
        <taxon>Metazoa</taxon>
        <taxon>Spiralia</taxon>
        <taxon>Gnathifera</taxon>
        <taxon>Rotifera</taxon>
        <taxon>Eurotatoria</taxon>
        <taxon>Bdelloidea</taxon>
        <taxon>Philodinida</taxon>
        <taxon>Philodinidae</taxon>
        <taxon>Rotaria</taxon>
    </lineage>
</organism>
<evidence type="ECO:0000313" key="2">
    <source>
        <dbReference type="Proteomes" id="UP000663866"/>
    </source>
</evidence>
<gene>
    <name evidence="1" type="ORF">OVN521_LOCUS47269</name>
</gene>
<comment type="caution">
    <text evidence="1">The sequence shown here is derived from an EMBL/GenBank/DDBJ whole genome shotgun (WGS) entry which is preliminary data.</text>
</comment>
<dbReference type="Proteomes" id="UP000663866">
    <property type="component" value="Unassembled WGS sequence"/>
</dbReference>
<feature type="non-terminal residue" evidence="1">
    <location>
        <position position="1"/>
    </location>
</feature>
<accession>A0A821GD19</accession>
<sequence>PGEYIVQGVKSFKLHNRPDTLDPNTVIRFPTDIANAFSMSVKEIMNWQRSYKVYSGNFIQGLDKEFLQRALEGHSKDGREAFRMKF</sequence>
<keyword evidence="2" id="KW-1185">Reference proteome</keyword>
<evidence type="ECO:0000313" key="1">
    <source>
        <dbReference type="EMBL" id="CAF4666288.1"/>
    </source>
</evidence>
<name>A0A821GD19_9BILA</name>
<proteinExistence type="predicted"/>